<dbReference type="EMBL" id="LWBP01000156">
    <property type="protein sequence ID" value="OQP60277.1"/>
    <property type="molecule type" value="Genomic_DNA"/>
</dbReference>
<evidence type="ECO:0000313" key="8">
    <source>
        <dbReference type="Proteomes" id="UP000192276"/>
    </source>
</evidence>
<feature type="signal peptide" evidence="5">
    <location>
        <begin position="1"/>
        <end position="21"/>
    </location>
</feature>
<evidence type="ECO:0000256" key="4">
    <source>
        <dbReference type="SAM" id="MobiDB-lite"/>
    </source>
</evidence>
<evidence type="ECO:0000256" key="3">
    <source>
        <dbReference type="ARBA" id="ARBA00023237"/>
    </source>
</evidence>
<reference evidence="8" key="1">
    <citation type="submission" date="2016-04" db="EMBL/GenBank/DDBJ databases">
        <authorList>
            <person name="Chen L."/>
            <person name="Zhuang W."/>
            <person name="Wang G."/>
        </authorList>
    </citation>
    <scope>NUCLEOTIDE SEQUENCE [LARGE SCALE GENOMIC DNA]</scope>
    <source>
        <strain evidence="8">208</strain>
    </source>
</reference>
<evidence type="ECO:0000313" key="7">
    <source>
        <dbReference type="EMBL" id="OQP60277.1"/>
    </source>
</evidence>
<dbReference type="InterPro" id="IPR041700">
    <property type="entry name" value="OMP_b-brl_3"/>
</dbReference>
<organism evidence="7 8">
    <name type="scientific">Niastella populi</name>
    <dbReference type="NCBI Taxonomy" id="550983"/>
    <lineage>
        <taxon>Bacteria</taxon>
        <taxon>Pseudomonadati</taxon>
        <taxon>Bacteroidota</taxon>
        <taxon>Chitinophagia</taxon>
        <taxon>Chitinophagales</taxon>
        <taxon>Chitinophagaceae</taxon>
        <taxon>Niastella</taxon>
    </lineage>
</organism>
<evidence type="ECO:0000256" key="1">
    <source>
        <dbReference type="ARBA" id="ARBA00004442"/>
    </source>
</evidence>
<keyword evidence="3" id="KW-0998">Cell outer membrane</keyword>
<proteinExistence type="predicted"/>
<dbReference type="InterPro" id="IPR037066">
    <property type="entry name" value="Plug_dom_sf"/>
</dbReference>
<dbReference type="AlphaFoldDB" id="A0A1V9FPQ0"/>
<dbReference type="STRING" id="550983.A4R26_20180"/>
<comment type="caution">
    <text evidence="7">The sequence shown here is derived from an EMBL/GenBank/DDBJ whole genome shotgun (WGS) entry which is preliminary data.</text>
</comment>
<dbReference type="PANTHER" id="PTHR40980">
    <property type="entry name" value="PLUG DOMAIN-CONTAINING PROTEIN"/>
    <property type="match status" value="1"/>
</dbReference>
<dbReference type="OrthoDB" id="905812at2"/>
<dbReference type="Gene3D" id="2.40.170.20">
    <property type="entry name" value="TonB-dependent receptor, beta-barrel domain"/>
    <property type="match status" value="1"/>
</dbReference>
<dbReference type="Gene3D" id="2.60.40.1120">
    <property type="entry name" value="Carboxypeptidase-like, regulatory domain"/>
    <property type="match status" value="1"/>
</dbReference>
<evidence type="ECO:0000256" key="2">
    <source>
        <dbReference type="ARBA" id="ARBA00023136"/>
    </source>
</evidence>
<accession>A0A1V9FPQ0</accession>
<feature type="domain" description="Outer membrane protein beta-barrel" evidence="6">
    <location>
        <begin position="385"/>
        <end position="792"/>
    </location>
</feature>
<evidence type="ECO:0000256" key="5">
    <source>
        <dbReference type="SAM" id="SignalP"/>
    </source>
</evidence>
<dbReference type="Pfam" id="PF13620">
    <property type="entry name" value="CarboxypepD_reg"/>
    <property type="match status" value="1"/>
</dbReference>
<protein>
    <recommendedName>
        <fullName evidence="6">Outer membrane protein beta-barrel domain-containing protein</fullName>
    </recommendedName>
</protein>
<sequence length="821" mass="92541">MRKHYNLFIILLLTVSFISRAQTRTEVKLSGKVSATNQTALSAATITLLKAKDSSVVKMSVTDQDGRYSFDNPPQGRYLVSVSAVGYEKQYSAPFTISPDRAVTELAAFVLSPKTKDLKAVTISAKKPLVEQKIDRMVVNVDAFISNTGANALEALEKSPGVQVDKDGNISLKGKQNVIVLIDGRPSYISGAELANMLKGMQASQLEQIEIMTNPPAKFDAAGNAGIINIKTKKNKIKGFNGNLSAGAGQGVYFKTNESLSLNYRNGKVNLFSSYSFNRNNNFQELEIFRRYKNDDGSTDAIFEQVAFMKRRNMSNNLKLGMDYYVTNKTTFGIVLSGAYNPESSVNHNTSYLKDAAYVVDSIVTAGSNIKGTWKNASVNLNMRHQFDSTGRELTADLDYIVYDNSNNQHFVNTTFEPNWIKKREEQIQGVLPVSVNIYAAKMDYTHPLKGDAKIEAGWKTSYVQTENKANYYLYSYNGDEWVTDYGKTNFFDYKENINAAYISLNKQFTKKWGLQTGLRFENTNYKGHQHGNPTKSDSSFKRTYNSWFPTVYLSYGADKNNQFGLSYGRRIDRPGYQSLNPFLFYIDPFTYEQGNPYLRPQFSNNFELTHIYKGKLTTTLNYSLTEDLFNETFDQLDKATIVRRGNIGRRENYGMAVNAQIRFAQWLTTMVYTNYSYTRYSGNLYGEDLDVSAGTLQMNINNQLSFKKGWGAEVSGWYRSRGVDGQILMEPMGQLAAGVSKQVLKGKGTVKLNVRDILYTQVPNGDINFKKTEARFRNTRDTRVANLTFTYRFGKPIKSTNGQRKKGGASDEQNRVNMGN</sequence>
<dbReference type="Gene3D" id="2.170.130.10">
    <property type="entry name" value="TonB-dependent receptor, plug domain"/>
    <property type="match status" value="1"/>
</dbReference>
<dbReference type="PANTHER" id="PTHR40980:SF4">
    <property type="entry name" value="TONB-DEPENDENT RECEPTOR-LIKE BETA-BARREL DOMAIN-CONTAINING PROTEIN"/>
    <property type="match status" value="1"/>
</dbReference>
<dbReference type="SUPFAM" id="SSF56935">
    <property type="entry name" value="Porins"/>
    <property type="match status" value="1"/>
</dbReference>
<dbReference type="RefSeq" id="WP_081164387.1">
    <property type="nucleotide sequence ID" value="NZ_LWBP01000156.1"/>
</dbReference>
<feature type="region of interest" description="Disordered" evidence="4">
    <location>
        <begin position="797"/>
        <end position="821"/>
    </location>
</feature>
<gene>
    <name evidence="7" type="ORF">A4R26_20180</name>
</gene>
<name>A0A1V9FPQ0_9BACT</name>
<keyword evidence="8" id="KW-1185">Reference proteome</keyword>
<dbReference type="SUPFAM" id="SSF49478">
    <property type="entry name" value="Cna protein B-type domain"/>
    <property type="match status" value="1"/>
</dbReference>
<feature type="chain" id="PRO_5012031614" description="Outer membrane protein beta-barrel domain-containing protein" evidence="5">
    <location>
        <begin position="22"/>
        <end position="821"/>
    </location>
</feature>
<comment type="subcellular location">
    <subcellularLocation>
        <location evidence="1">Cell outer membrane</location>
    </subcellularLocation>
</comment>
<keyword evidence="2" id="KW-0472">Membrane</keyword>
<dbReference type="GO" id="GO:0009279">
    <property type="term" value="C:cell outer membrane"/>
    <property type="evidence" value="ECO:0007669"/>
    <property type="project" value="UniProtKB-SubCell"/>
</dbReference>
<keyword evidence="5" id="KW-0732">Signal</keyword>
<dbReference type="Proteomes" id="UP000192276">
    <property type="component" value="Unassembled WGS sequence"/>
</dbReference>
<dbReference type="Pfam" id="PF14905">
    <property type="entry name" value="OMP_b-brl_3"/>
    <property type="match status" value="1"/>
</dbReference>
<evidence type="ECO:0000259" key="6">
    <source>
        <dbReference type="Pfam" id="PF14905"/>
    </source>
</evidence>
<dbReference type="InterPro" id="IPR036942">
    <property type="entry name" value="Beta-barrel_TonB_sf"/>
</dbReference>